<dbReference type="SUPFAM" id="SSF46689">
    <property type="entry name" value="Homeodomain-like"/>
    <property type="match status" value="1"/>
</dbReference>
<evidence type="ECO:0000256" key="3">
    <source>
        <dbReference type="ARBA" id="ARBA00023163"/>
    </source>
</evidence>
<dbReference type="InterPro" id="IPR018060">
    <property type="entry name" value="HTH_AraC"/>
</dbReference>
<dbReference type="InterPro" id="IPR050204">
    <property type="entry name" value="AraC_XylS_family_regulators"/>
</dbReference>
<evidence type="ECO:0000313" key="5">
    <source>
        <dbReference type="EMBL" id="QMW04687.1"/>
    </source>
</evidence>
<keyword evidence="6" id="KW-1185">Reference proteome</keyword>
<accession>A0A7G5H0P5</accession>
<feature type="domain" description="HTH araC/xylS-type" evidence="4">
    <location>
        <begin position="164"/>
        <end position="262"/>
    </location>
</feature>
<evidence type="ECO:0000256" key="2">
    <source>
        <dbReference type="ARBA" id="ARBA00023125"/>
    </source>
</evidence>
<evidence type="ECO:0000256" key="1">
    <source>
        <dbReference type="ARBA" id="ARBA00023015"/>
    </source>
</evidence>
<dbReference type="GO" id="GO:0003700">
    <property type="term" value="F:DNA-binding transcription factor activity"/>
    <property type="evidence" value="ECO:0007669"/>
    <property type="project" value="InterPro"/>
</dbReference>
<organism evidence="5 6">
    <name type="scientific">Spirosoma foliorum</name>
    <dbReference type="NCBI Taxonomy" id="2710596"/>
    <lineage>
        <taxon>Bacteria</taxon>
        <taxon>Pseudomonadati</taxon>
        <taxon>Bacteroidota</taxon>
        <taxon>Cytophagia</taxon>
        <taxon>Cytophagales</taxon>
        <taxon>Cytophagaceae</taxon>
        <taxon>Spirosoma</taxon>
    </lineage>
</organism>
<name>A0A7G5H0P5_9BACT</name>
<reference evidence="5 6" key="1">
    <citation type="submission" date="2020-07" db="EMBL/GenBank/DDBJ databases">
        <title>Spirosoma foliorum sp. nov., isolated from the leaves on the Nejang mountain Korea, Republic of.</title>
        <authorList>
            <person name="Ho H."/>
            <person name="Lee Y.-J."/>
            <person name="Nurcahyanto D.-A."/>
            <person name="Kim S.-G."/>
        </authorList>
    </citation>
    <scope>NUCLEOTIDE SEQUENCE [LARGE SCALE GENOMIC DNA]</scope>
    <source>
        <strain evidence="5 6">PL0136</strain>
    </source>
</reference>
<dbReference type="SMART" id="SM00342">
    <property type="entry name" value="HTH_ARAC"/>
    <property type="match status" value="1"/>
</dbReference>
<gene>
    <name evidence="5" type="ORF">H3H32_07085</name>
</gene>
<dbReference type="SUPFAM" id="SSF51215">
    <property type="entry name" value="Regulatory protein AraC"/>
    <property type="match status" value="1"/>
</dbReference>
<evidence type="ECO:0000313" key="6">
    <source>
        <dbReference type="Proteomes" id="UP000515369"/>
    </source>
</evidence>
<proteinExistence type="predicted"/>
<protein>
    <submittedName>
        <fullName evidence="5">Helix-turn-helix transcriptional regulator</fullName>
    </submittedName>
</protein>
<dbReference type="KEGG" id="sfol:H3H32_07085"/>
<keyword evidence="1" id="KW-0805">Transcription regulation</keyword>
<dbReference type="Gene3D" id="1.10.10.60">
    <property type="entry name" value="Homeodomain-like"/>
    <property type="match status" value="1"/>
</dbReference>
<dbReference type="PANTHER" id="PTHR46796">
    <property type="entry name" value="HTH-TYPE TRANSCRIPTIONAL ACTIVATOR RHAS-RELATED"/>
    <property type="match status" value="1"/>
</dbReference>
<dbReference type="InterPro" id="IPR009057">
    <property type="entry name" value="Homeodomain-like_sf"/>
</dbReference>
<dbReference type="Pfam" id="PF12833">
    <property type="entry name" value="HTH_18"/>
    <property type="match status" value="1"/>
</dbReference>
<evidence type="ECO:0000259" key="4">
    <source>
        <dbReference type="PROSITE" id="PS01124"/>
    </source>
</evidence>
<dbReference type="Proteomes" id="UP000515369">
    <property type="component" value="Chromosome"/>
</dbReference>
<dbReference type="RefSeq" id="WP_182462040.1">
    <property type="nucleotide sequence ID" value="NZ_CP059732.1"/>
</dbReference>
<sequence>MESDVFLEQFIPDHVFVYILKGGFHCYDGSRSHVLRHGDYALFRKNHLIKYVREKGSAGAEFMRLCVFEGTEFIRLCLEETFLKTFQEKHQTEFVKFKPQDSFIKLKKNKLIPDFIRSLHLIYHQGEIDEAFTDVKQEELLIILLQQQPELAGILFDFGKPEKINIEEFMLRNYRFNIGVEQFAYLTGRSLSAFKRDFNAIFNETPSRWLVQKRLQEAYFLLNEKHKKPSDIYLELGFETFSHFSFAFKKQFGLTPTDLTEQKHNIPS</sequence>
<dbReference type="EMBL" id="CP059732">
    <property type="protein sequence ID" value="QMW04687.1"/>
    <property type="molecule type" value="Genomic_DNA"/>
</dbReference>
<dbReference type="InterPro" id="IPR037923">
    <property type="entry name" value="HTH-like"/>
</dbReference>
<dbReference type="Pfam" id="PF22200">
    <property type="entry name" value="ExsA_N"/>
    <property type="match status" value="1"/>
</dbReference>
<keyword evidence="2" id="KW-0238">DNA-binding</keyword>
<dbReference type="GO" id="GO:0043565">
    <property type="term" value="F:sequence-specific DNA binding"/>
    <property type="evidence" value="ECO:0007669"/>
    <property type="project" value="InterPro"/>
</dbReference>
<dbReference type="PROSITE" id="PS01124">
    <property type="entry name" value="HTH_ARAC_FAMILY_2"/>
    <property type="match status" value="1"/>
</dbReference>
<dbReference type="PANTHER" id="PTHR46796:SF7">
    <property type="entry name" value="ARAC FAMILY TRANSCRIPTIONAL REGULATOR"/>
    <property type="match status" value="1"/>
</dbReference>
<dbReference type="AlphaFoldDB" id="A0A7G5H0P5"/>
<keyword evidence="3" id="KW-0804">Transcription</keyword>
<dbReference type="InterPro" id="IPR054015">
    <property type="entry name" value="ExsA-like_N"/>
</dbReference>